<proteinExistence type="predicted"/>
<keyword evidence="3" id="KW-1185">Reference proteome</keyword>
<dbReference type="STRING" id="1434072.SAMN05216210_1539"/>
<organism evidence="2 3">
    <name type="scientific">Halopseudomonas salegens</name>
    <dbReference type="NCBI Taxonomy" id="1434072"/>
    <lineage>
        <taxon>Bacteria</taxon>
        <taxon>Pseudomonadati</taxon>
        <taxon>Pseudomonadota</taxon>
        <taxon>Gammaproteobacteria</taxon>
        <taxon>Pseudomonadales</taxon>
        <taxon>Pseudomonadaceae</taxon>
        <taxon>Halopseudomonas</taxon>
    </lineage>
</organism>
<keyword evidence="1" id="KW-0472">Membrane</keyword>
<evidence type="ECO:0000313" key="2">
    <source>
        <dbReference type="EMBL" id="SDU06413.1"/>
    </source>
</evidence>
<dbReference type="EMBL" id="LT629787">
    <property type="protein sequence ID" value="SDU06413.1"/>
    <property type="molecule type" value="Genomic_DNA"/>
</dbReference>
<dbReference type="AlphaFoldDB" id="A0A1H2FGL6"/>
<dbReference type="RefSeq" id="WP_092385700.1">
    <property type="nucleotide sequence ID" value="NZ_LT629787.1"/>
</dbReference>
<dbReference type="Proteomes" id="UP000243924">
    <property type="component" value="Chromosome I"/>
</dbReference>
<feature type="transmembrane region" description="Helical" evidence="1">
    <location>
        <begin position="56"/>
        <end position="81"/>
    </location>
</feature>
<evidence type="ECO:0000256" key="1">
    <source>
        <dbReference type="SAM" id="Phobius"/>
    </source>
</evidence>
<reference evidence="3" key="1">
    <citation type="submission" date="2016-10" db="EMBL/GenBank/DDBJ databases">
        <authorList>
            <person name="Varghese N."/>
            <person name="Submissions S."/>
        </authorList>
    </citation>
    <scope>NUCLEOTIDE SEQUENCE [LARGE SCALE GENOMIC DNA]</scope>
    <source>
        <strain evidence="3">CECT 8338</strain>
    </source>
</reference>
<evidence type="ECO:0000313" key="3">
    <source>
        <dbReference type="Proteomes" id="UP000243924"/>
    </source>
</evidence>
<name>A0A1H2FGL6_9GAMM</name>
<keyword evidence="1" id="KW-1133">Transmembrane helix</keyword>
<keyword evidence="1" id="KW-0812">Transmembrane</keyword>
<sequence>MPCFILLIAVLVWSSVGYTALVNGQFSIAEAVFYLFIGAALVYATGKQKSLHPNMFVFVLNILLGVLLVLAALAFIAFYLLMKILVMGMQH</sequence>
<feature type="transmembrane region" description="Helical" evidence="1">
    <location>
        <begin position="27"/>
        <end position="44"/>
    </location>
</feature>
<gene>
    <name evidence="2" type="ORF">SAMN05216210_1539</name>
</gene>
<protein>
    <submittedName>
        <fullName evidence="2">Uncharacterized protein</fullName>
    </submittedName>
</protein>
<accession>A0A1H2FGL6</accession>